<evidence type="ECO:0000256" key="10">
    <source>
        <dbReference type="SAM" id="Phobius"/>
    </source>
</evidence>
<dbReference type="PANTHER" id="PTHR24232:SF105">
    <property type="entry name" value="URACIL NUCLEOTIDE_CYSTEINYL LEUKOTRIENE RECEPTOR-LIKE"/>
    <property type="match status" value="1"/>
</dbReference>
<evidence type="ECO:0000256" key="6">
    <source>
        <dbReference type="ARBA" id="ARBA00023170"/>
    </source>
</evidence>
<evidence type="ECO:0000256" key="3">
    <source>
        <dbReference type="ARBA" id="ARBA00022989"/>
    </source>
</evidence>
<dbReference type="AlphaFoldDB" id="A0A3B3ZBU7"/>
<accession>A0A3B3ZBU7</accession>
<feature type="transmembrane region" description="Helical" evidence="10">
    <location>
        <begin position="212"/>
        <end position="234"/>
    </location>
</feature>
<dbReference type="InterPro" id="IPR000276">
    <property type="entry name" value="GPCR_Rhodpsn"/>
</dbReference>
<evidence type="ECO:0000256" key="9">
    <source>
        <dbReference type="RuleBase" id="RU000688"/>
    </source>
</evidence>
<feature type="transmembrane region" description="Helical" evidence="10">
    <location>
        <begin position="254"/>
        <end position="280"/>
    </location>
</feature>
<comment type="subcellular location">
    <subcellularLocation>
        <location evidence="1">Membrane</location>
        <topology evidence="1">Multi-pass membrane protein</topology>
    </subcellularLocation>
</comment>
<dbReference type="InterPro" id="IPR017452">
    <property type="entry name" value="GPCR_Rhodpsn_7TM"/>
</dbReference>
<keyword evidence="6 9" id="KW-0675">Receptor</keyword>
<keyword evidence="8 9" id="KW-0807">Transducer</keyword>
<evidence type="ECO:0000313" key="13">
    <source>
        <dbReference type="Proteomes" id="UP000261520"/>
    </source>
</evidence>
<protein>
    <recommendedName>
        <fullName evidence="11">G-protein coupled receptors family 1 profile domain-containing protein</fullName>
    </recommendedName>
</protein>
<evidence type="ECO:0000259" key="11">
    <source>
        <dbReference type="PROSITE" id="PS50262"/>
    </source>
</evidence>
<evidence type="ECO:0000256" key="5">
    <source>
        <dbReference type="ARBA" id="ARBA00023136"/>
    </source>
</evidence>
<evidence type="ECO:0000256" key="2">
    <source>
        <dbReference type="ARBA" id="ARBA00022692"/>
    </source>
</evidence>
<feature type="domain" description="G-protein coupled receptors family 1 profile" evidence="11">
    <location>
        <begin position="23"/>
        <end position="273"/>
    </location>
</feature>
<dbReference type="PROSITE" id="PS50262">
    <property type="entry name" value="G_PROTEIN_RECEP_F1_2"/>
    <property type="match status" value="1"/>
</dbReference>
<dbReference type="Gene3D" id="1.20.1070.10">
    <property type="entry name" value="Rhodopsin 7-helix transmembrane proteins"/>
    <property type="match status" value="1"/>
</dbReference>
<dbReference type="GO" id="GO:0005886">
    <property type="term" value="C:plasma membrane"/>
    <property type="evidence" value="ECO:0007669"/>
    <property type="project" value="TreeGrafter"/>
</dbReference>
<evidence type="ECO:0000313" key="12">
    <source>
        <dbReference type="Ensembl" id="ENSPMGP00000002039.1"/>
    </source>
</evidence>
<organism evidence="12 13">
    <name type="scientific">Periophthalmus magnuspinnatus</name>
    <dbReference type="NCBI Taxonomy" id="409849"/>
    <lineage>
        <taxon>Eukaryota</taxon>
        <taxon>Metazoa</taxon>
        <taxon>Chordata</taxon>
        <taxon>Craniata</taxon>
        <taxon>Vertebrata</taxon>
        <taxon>Euteleostomi</taxon>
        <taxon>Actinopterygii</taxon>
        <taxon>Neopterygii</taxon>
        <taxon>Teleostei</taxon>
        <taxon>Neoteleostei</taxon>
        <taxon>Acanthomorphata</taxon>
        <taxon>Gobiaria</taxon>
        <taxon>Gobiiformes</taxon>
        <taxon>Gobioidei</taxon>
        <taxon>Gobiidae</taxon>
        <taxon>Oxudercinae</taxon>
        <taxon>Periophthalmus</taxon>
    </lineage>
</organism>
<dbReference type="PROSITE" id="PS00237">
    <property type="entry name" value="G_PROTEIN_RECEP_F1_1"/>
    <property type="match status" value="1"/>
</dbReference>
<dbReference type="Ensembl" id="ENSPMGT00000002169.1">
    <property type="protein sequence ID" value="ENSPMGP00000002039.1"/>
    <property type="gene ID" value="ENSPMGG00000001839.1"/>
</dbReference>
<evidence type="ECO:0000256" key="7">
    <source>
        <dbReference type="ARBA" id="ARBA00023180"/>
    </source>
</evidence>
<keyword evidence="4 9" id="KW-0297">G-protein coupled receptor</keyword>
<evidence type="ECO:0000256" key="8">
    <source>
        <dbReference type="ARBA" id="ARBA00023224"/>
    </source>
</evidence>
<feature type="transmembrane region" description="Helical" evidence="10">
    <location>
        <begin position="167"/>
        <end position="191"/>
    </location>
</feature>
<keyword evidence="13" id="KW-1185">Reference proteome</keyword>
<dbReference type="SUPFAM" id="SSF81321">
    <property type="entry name" value="Family A G protein-coupled receptor-like"/>
    <property type="match status" value="1"/>
</dbReference>
<comment type="similarity">
    <text evidence="9">Belongs to the G-protein coupled receptor 1 family.</text>
</comment>
<dbReference type="PANTHER" id="PTHR24232">
    <property type="entry name" value="G-PROTEIN COUPLED RECEPTOR"/>
    <property type="match status" value="1"/>
</dbReference>
<feature type="transmembrane region" description="Helical" evidence="10">
    <location>
        <begin position="43"/>
        <end position="63"/>
    </location>
</feature>
<dbReference type="GO" id="GO:0035025">
    <property type="term" value="P:positive regulation of Rho protein signal transduction"/>
    <property type="evidence" value="ECO:0007669"/>
    <property type="project" value="TreeGrafter"/>
</dbReference>
<dbReference type="PRINTS" id="PR01157">
    <property type="entry name" value="P2YPURNOCPTR"/>
</dbReference>
<keyword evidence="5 10" id="KW-0472">Membrane</keyword>
<dbReference type="Proteomes" id="UP000261520">
    <property type="component" value="Unplaced"/>
</dbReference>
<evidence type="ECO:0000256" key="4">
    <source>
        <dbReference type="ARBA" id="ARBA00023040"/>
    </source>
</evidence>
<dbReference type="PRINTS" id="PR00237">
    <property type="entry name" value="GPCRRHODOPSN"/>
</dbReference>
<reference evidence="12" key="2">
    <citation type="submission" date="2025-09" db="UniProtKB">
        <authorList>
            <consortium name="Ensembl"/>
        </authorList>
    </citation>
    <scope>IDENTIFICATION</scope>
</reference>
<dbReference type="GO" id="GO:0007200">
    <property type="term" value="P:phospholipase C-activating G protein-coupled receptor signaling pathway"/>
    <property type="evidence" value="ECO:0007669"/>
    <property type="project" value="TreeGrafter"/>
</dbReference>
<keyword evidence="2 9" id="KW-0812">Transmembrane</keyword>
<sequence>LKQCENIAFAAFYIVIFVFAVPVNAFALWSFCNQKSSSPSKVFLCHLAIADISYVLLLPMHSAYHINQNHWPLGYVLCQLSGFLFHLNMYCSLYLMSLISLDRFLSVLLPMKSQAIRKTKYAKITVGILWVLVTAFTCPMLFPRKDIPHNKTHCCRLLYLEKASATALVSTVVAFAIPLTCVVLSYVLILLKVRSLKQQGNCRPIKSKVRKMVTLIIMNFLIAFMPYHVSRVFYIQSHTREHVSSATQQTLGRVNWITSALTCLSGLLDPVMYFFLNTAFRMYAIAVKTKQCYNLLCCFFFQKCGCYVYYLLFLYSIVK</sequence>
<reference evidence="12" key="1">
    <citation type="submission" date="2025-08" db="UniProtKB">
        <authorList>
            <consortium name="Ensembl"/>
        </authorList>
    </citation>
    <scope>IDENTIFICATION</scope>
</reference>
<evidence type="ECO:0000256" key="1">
    <source>
        <dbReference type="ARBA" id="ARBA00004141"/>
    </source>
</evidence>
<dbReference type="Pfam" id="PF00001">
    <property type="entry name" value="7tm_1"/>
    <property type="match status" value="1"/>
</dbReference>
<name>A0A3B3ZBU7_9GOBI</name>
<dbReference type="GO" id="GO:0004930">
    <property type="term" value="F:G protein-coupled receptor activity"/>
    <property type="evidence" value="ECO:0007669"/>
    <property type="project" value="UniProtKB-KW"/>
</dbReference>
<feature type="transmembrane region" description="Helical" evidence="10">
    <location>
        <begin position="121"/>
        <end position="142"/>
    </location>
</feature>
<feature type="transmembrane region" description="Helical" evidence="10">
    <location>
        <begin position="6"/>
        <end position="31"/>
    </location>
</feature>
<feature type="transmembrane region" description="Helical" evidence="10">
    <location>
        <begin position="83"/>
        <end position="101"/>
    </location>
</feature>
<feature type="transmembrane region" description="Helical" evidence="10">
    <location>
        <begin position="292"/>
        <end position="318"/>
    </location>
</feature>
<keyword evidence="7" id="KW-0325">Glycoprotein</keyword>
<keyword evidence="3 10" id="KW-1133">Transmembrane helix</keyword>
<proteinExistence type="inferred from homology"/>